<dbReference type="AlphaFoldDB" id="A0A1V0B1W2"/>
<dbReference type="RefSeq" id="WP_080048783.1">
    <property type="nucleotide sequence ID" value="NZ_CP020100.1"/>
</dbReference>
<dbReference type="EMBL" id="CP020100">
    <property type="protein sequence ID" value="AQZ93928.1"/>
    <property type="molecule type" value="Genomic_DNA"/>
</dbReference>
<evidence type="ECO:0000313" key="1">
    <source>
        <dbReference type="EMBL" id="AQZ93928.1"/>
    </source>
</evidence>
<dbReference type="Proteomes" id="UP000243488">
    <property type="component" value="Chromosome"/>
</dbReference>
<proteinExistence type="predicted"/>
<protein>
    <submittedName>
        <fullName evidence="1">Uncharacterized protein</fullName>
    </submittedName>
</protein>
<sequence>MSIYTPDLMAELIPAKGAAGFEIGEGFDSILKRVGFVEWHDKDSTLDEKLSSNTGWIGVKSRCGLPGGPCTLVQSLIYMNDVICLEFEESLRLYRVDVGKGYGGSFFGVRPGDDLRNLEGAGFGILFNDMDDDFLIVKDESILAGISFLTDYRASLEDAPDQIIQYISIHDWSLR</sequence>
<dbReference type="KEGG" id="ppha:BVH74_03805"/>
<gene>
    <name evidence="1" type="ORF">BVH74_03805</name>
</gene>
<evidence type="ECO:0000313" key="2">
    <source>
        <dbReference type="Proteomes" id="UP000243488"/>
    </source>
</evidence>
<accession>A0A1V0B1W2</accession>
<keyword evidence="2" id="KW-1185">Reference proteome</keyword>
<name>A0A1V0B1W2_9GAMM</name>
<dbReference type="STRING" id="1931241.BVH74_03805"/>
<organism evidence="1 2">
    <name type="scientific">Halopseudomonas phragmitis</name>
    <dbReference type="NCBI Taxonomy" id="1931241"/>
    <lineage>
        <taxon>Bacteria</taxon>
        <taxon>Pseudomonadati</taxon>
        <taxon>Pseudomonadota</taxon>
        <taxon>Gammaproteobacteria</taxon>
        <taxon>Pseudomonadales</taxon>
        <taxon>Pseudomonadaceae</taxon>
        <taxon>Halopseudomonas</taxon>
    </lineage>
</organism>
<reference evidence="1 2" key="1">
    <citation type="submission" date="2017-03" db="EMBL/GenBank/DDBJ databases">
        <title>Complete genome sequence of the novel DNRA strain Pseudomonas sp. S-6-2 isolated from Chinese polluted river sediment. Journal of Biotechnology.</title>
        <authorList>
            <person name="Li J."/>
            <person name="Xiang F."/>
            <person name="Wang L."/>
            <person name="Xi L."/>
            <person name="Liu J."/>
        </authorList>
    </citation>
    <scope>NUCLEOTIDE SEQUENCE [LARGE SCALE GENOMIC DNA]</scope>
    <source>
        <strain evidence="1 2">S-6-2</strain>
    </source>
</reference>